<dbReference type="Pfam" id="PF07317">
    <property type="entry name" value="PilZN"/>
    <property type="match status" value="1"/>
</dbReference>
<feature type="domain" description="Type III secretion system flagellar brake protein YcgR PilZN" evidence="4">
    <location>
        <begin position="21"/>
        <end position="125"/>
    </location>
</feature>
<dbReference type="GO" id="GO:0071945">
    <property type="term" value="P:regulation of bacterial-type flagellum-dependent cell motility by regulation of motor speed"/>
    <property type="evidence" value="ECO:0007669"/>
    <property type="project" value="InterPro"/>
</dbReference>
<keyword evidence="5" id="KW-0969">Cilium</keyword>
<accession>A0A1J5T4T0</accession>
<keyword evidence="1" id="KW-0547">Nucleotide-binding</keyword>
<keyword evidence="5" id="KW-0966">Cell projection</keyword>
<proteinExistence type="inferred from homology"/>
<reference evidence="5" key="1">
    <citation type="submission" date="2016-10" db="EMBL/GenBank/DDBJ databases">
        <title>Sequence of Gallionella enrichment culture.</title>
        <authorList>
            <person name="Poehlein A."/>
            <person name="Muehling M."/>
            <person name="Daniel R."/>
        </authorList>
    </citation>
    <scope>NUCLEOTIDE SEQUENCE</scope>
</reference>
<evidence type="ECO:0000313" key="5">
    <source>
        <dbReference type="EMBL" id="OIR15881.1"/>
    </source>
</evidence>
<protein>
    <submittedName>
        <fullName evidence="5">Flagellar brake protein YcgR</fullName>
    </submittedName>
</protein>
<keyword evidence="2" id="KW-0975">Bacterial flagellum</keyword>
<dbReference type="AlphaFoldDB" id="A0A1J5T4T0"/>
<dbReference type="InterPro" id="IPR023787">
    <property type="entry name" value="T3SS_YcgR"/>
</dbReference>
<dbReference type="InterPro" id="IPR009875">
    <property type="entry name" value="PilZ_domain"/>
</dbReference>
<gene>
    <name evidence="5" type="primary">ycgR_2</name>
    <name evidence="5" type="ORF">GALL_33820</name>
</gene>
<evidence type="ECO:0000259" key="3">
    <source>
        <dbReference type="Pfam" id="PF07238"/>
    </source>
</evidence>
<dbReference type="EMBL" id="MLJW01000008">
    <property type="protein sequence ID" value="OIR15881.1"/>
    <property type="molecule type" value="Genomic_DNA"/>
</dbReference>
<evidence type="ECO:0000259" key="4">
    <source>
        <dbReference type="Pfam" id="PF07317"/>
    </source>
</evidence>
<dbReference type="GO" id="GO:0035438">
    <property type="term" value="F:cyclic-di-GMP binding"/>
    <property type="evidence" value="ECO:0007669"/>
    <property type="project" value="InterPro"/>
</dbReference>
<name>A0A1J5T4T0_9ZZZZ</name>
<dbReference type="Gene3D" id="2.30.110.10">
    <property type="entry name" value="Electron Transport, Fmn-binding Protein, Chain A"/>
    <property type="match status" value="1"/>
</dbReference>
<dbReference type="InterPro" id="IPR009926">
    <property type="entry name" value="T3SS_YcgR_PilZN"/>
</dbReference>
<dbReference type="Gene3D" id="2.40.10.220">
    <property type="entry name" value="predicted glycosyltransferase like domains"/>
    <property type="match status" value="1"/>
</dbReference>
<evidence type="ECO:0000256" key="2">
    <source>
        <dbReference type="ARBA" id="ARBA00023143"/>
    </source>
</evidence>
<organism evidence="5">
    <name type="scientific">mine drainage metagenome</name>
    <dbReference type="NCBI Taxonomy" id="410659"/>
    <lineage>
        <taxon>unclassified sequences</taxon>
        <taxon>metagenomes</taxon>
        <taxon>ecological metagenomes</taxon>
    </lineage>
</organism>
<comment type="caution">
    <text evidence="5">The sequence shown here is derived from an EMBL/GenBank/DDBJ whole genome shotgun (WGS) entry which is preliminary data.</text>
</comment>
<evidence type="ECO:0000256" key="1">
    <source>
        <dbReference type="ARBA" id="ARBA00022741"/>
    </source>
</evidence>
<dbReference type="Pfam" id="PF07238">
    <property type="entry name" value="PilZ"/>
    <property type="match status" value="1"/>
</dbReference>
<feature type="domain" description="PilZ" evidence="3">
    <location>
        <begin position="127"/>
        <end position="242"/>
    </location>
</feature>
<keyword evidence="5" id="KW-0282">Flagellum</keyword>
<dbReference type="InterPro" id="IPR012349">
    <property type="entry name" value="Split_barrel_FMN-bd"/>
</dbReference>
<sequence>MRTKEIPLKIELFSNDEENDYLVSNPKEILSILQTIVQRKSRVALYYNEGNSMVLTMILAVDENGVWIDAASNPLDNRHIERSKRVIFVTTHNQAKVQFVAGDVVLGMYEDGPAFSMALPRKLLRLQRRDYYRLVTPEIDALKCIIRPVPGQTHIQHEVTVMDISIGGVALVCEASGIELQPGMVYKHCQIELPEIGRLEASIEVKNTFEITDRNGKVKRRAGCVFVKPDNRTITQLQRFVSQMQTKIASMNAERQSS</sequence>
<dbReference type="HAMAP" id="MF_01457">
    <property type="entry name" value="YcgR"/>
    <property type="match status" value="1"/>
</dbReference>